<dbReference type="GO" id="GO:0016491">
    <property type="term" value="F:oxidoreductase activity"/>
    <property type="evidence" value="ECO:0007669"/>
    <property type="project" value="UniProtKB-KW"/>
</dbReference>
<dbReference type="InterPro" id="IPR036188">
    <property type="entry name" value="FAD/NAD-bd_sf"/>
</dbReference>
<feature type="binding site" evidence="4">
    <location>
        <position position="347"/>
    </location>
    <ligand>
        <name>substrate</name>
    </ligand>
</feature>
<accession>A0A6J4Q0H9</accession>
<dbReference type="EMBL" id="CADCVA010000282">
    <property type="protein sequence ID" value="CAA9429737.1"/>
    <property type="molecule type" value="Genomic_DNA"/>
</dbReference>
<evidence type="ECO:0000313" key="7">
    <source>
        <dbReference type="EMBL" id="CAA9429737.1"/>
    </source>
</evidence>
<feature type="compositionally biased region" description="Polar residues" evidence="5">
    <location>
        <begin position="466"/>
        <end position="479"/>
    </location>
</feature>
<dbReference type="InterPro" id="IPR002937">
    <property type="entry name" value="Amino_oxidase"/>
</dbReference>
<evidence type="ECO:0000256" key="1">
    <source>
        <dbReference type="ARBA" id="ARBA00001974"/>
    </source>
</evidence>
<comment type="similarity">
    <text evidence="2">Belongs to the flavin monoamine oxidase family.</text>
</comment>
<organism evidence="7">
    <name type="scientific">uncultured Rubrobacteraceae bacterium</name>
    <dbReference type="NCBI Taxonomy" id="349277"/>
    <lineage>
        <taxon>Bacteria</taxon>
        <taxon>Bacillati</taxon>
        <taxon>Actinomycetota</taxon>
        <taxon>Rubrobacteria</taxon>
        <taxon>Rubrobacterales</taxon>
        <taxon>Rubrobacteraceae</taxon>
        <taxon>environmental samples</taxon>
    </lineage>
</organism>
<evidence type="ECO:0000256" key="5">
    <source>
        <dbReference type="SAM" id="MobiDB-lite"/>
    </source>
</evidence>
<proteinExistence type="inferred from homology"/>
<dbReference type="PANTHER" id="PTHR43563">
    <property type="entry name" value="AMINE OXIDASE"/>
    <property type="match status" value="1"/>
</dbReference>
<evidence type="ECO:0000259" key="6">
    <source>
        <dbReference type="Pfam" id="PF01593"/>
    </source>
</evidence>
<dbReference type="Gene3D" id="3.50.50.60">
    <property type="entry name" value="FAD/NAD(P)-binding domain"/>
    <property type="match status" value="1"/>
</dbReference>
<dbReference type="SUPFAM" id="SSF51905">
    <property type="entry name" value="FAD/NAD(P)-binding domain"/>
    <property type="match status" value="1"/>
</dbReference>
<evidence type="ECO:0000256" key="4">
    <source>
        <dbReference type="PIRSR" id="PIRSR601613-1"/>
    </source>
</evidence>
<feature type="binding site" evidence="4">
    <location>
        <position position="430"/>
    </location>
    <ligand>
        <name>FAD</name>
        <dbReference type="ChEBI" id="CHEBI:57692"/>
    </ligand>
</feature>
<dbReference type="PRINTS" id="PR00757">
    <property type="entry name" value="AMINEOXDASEF"/>
</dbReference>
<evidence type="ECO:0000256" key="3">
    <source>
        <dbReference type="ARBA" id="ARBA00023002"/>
    </source>
</evidence>
<protein>
    <recommendedName>
        <fullName evidence="6">Amine oxidase domain-containing protein</fullName>
    </recommendedName>
</protein>
<dbReference type="SUPFAM" id="SSF54373">
    <property type="entry name" value="FAD-linked reductases, C-terminal domain"/>
    <property type="match status" value="1"/>
</dbReference>
<comment type="cofactor">
    <cofactor evidence="1">
        <name>FAD</name>
        <dbReference type="ChEBI" id="CHEBI:57692"/>
    </cofactor>
</comment>
<dbReference type="InterPro" id="IPR050703">
    <property type="entry name" value="Flavin_MAO"/>
</dbReference>
<feature type="domain" description="Amine oxidase" evidence="6">
    <location>
        <begin position="21"/>
        <end position="454"/>
    </location>
</feature>
<keyword evidence="3" id="KW-0560">Oxidoreductase</keyword>
<gene>
    <name evidence="7" type="ORF">AVDCRST_MAG82-2022</name>
</gene>
<feature type="region of interest" description="Disordered" evidence="5">
    <location>
        <begin position="456"/>
        <end position="487"/>
    </location>
</feature>
<dbReference type="InterPro" id="IPR001613">
    <property type="entry name" value="Flavin_amine_oxidase"/>
</dbReference>
<reference evidence="7" key="1">
    <citation type="submission" date="2020-02" db="EMBL/GenBank/DDBJ databases">
        <authorList>
            <person name="Meier V. D."/>
        </authorList>
    </citation>
    <scope>NUCLEOTIDE SEQUENCE</scope>
    <source>
        <strain evidence="7">AVDCRST_MAG82</strain>
    </source>
</reference>
<dbReference type="Gene3D" id="3.90.660.10">
    <property type="match status" value="1"/>
</dbReference>
<dbReference type="AlphaFoldDB" id="A0A6J4Q0H9"/>
<dbReference type="Gene3D" id="1.10.405.10">
    <property type="entry name" value="Guanine Nucleotide Dissociation Inhibitor, domain 1"/>
    <property type="match status" value="1"/>
</dbReference>
<dbReference type="PANTHER" id="PTHR43563:SF1">
    <property type="entry name" value="AMINE OXIDASE [FLAVIN-CONTAINING] B"/>
    <property type="match status" value="1"/>
</dbReference>
<name>A0A6J4Q0H9_9ACTN</name>
<feature type="binding site" evidence="4">
    <location>
        <begin position="41"/>
        <end position="42"/>
    </location>
    <ligand>
        <name>FAD</name>
        <dbReference type="ChEBI" id="CHEBI:57692"/>
    </ligand>
</feature>
<sequence length="487" mass="51616">MRSGPAPGDTVVDAVVVGAGLAGLTAARDLAAAGASVMVIEAQNRVGGRTMAGRVAGTTVEMGGQWIGPNQRRISALASSVGVETFPTHVPGRTVFYEDERRSEYEEDGEIPFTDPASLREVDGVFRALGELARGVPAEAPWAAKNAGEFDSQTLETWKLGHAKSSGARFYFDLAVESLYACEPRDVSLLGVLADIAASGSFGGLFEIEASAEEYRFVGGAQEVSVRLARELEGRVVLGSPVRRIVQDREAVLVESDRASVRAGAVVVTVPPALRGRIEYVPALAPMHDGLSQRMPMGAVIKCHAVYEAPFWREAGLNGRTESDRGPVKITCDNSAPGDETGVLTGFVLGSDAREWGRGQAPERERAVLECLARYFGEEAFNPLGYAETDWGAEVYSRGGYAGVPVPGMILDHGPALTEPVGRIYWAGAESALEWSGYMDGAVESGERAAREVLSDLSGVGPNRGTPVSGTNDLSQSKLAQGYTHRG</sequence>
<evidence type="ECO:0000256" key="2">
    <source>
        <dbReference type="ARBA" id="ARBA00005995"/>
    </source>
</evidence>
<feature type="binding site" evidence="4">
    <location>
        <position position="242"/>
    </location>
    <ligand>
        <name>FAD</name>
        <dbReference type="ChEBI" id="CHEBI:57692"/>
    </ligand>
</feature>
<dbReference type="Pfam" id="PF01593">
    <property type="entry name" value="Amino_oxidase"/>
    <property type="match status" value="1"/>
</dbReference>